<comment type="caution">
    <text evidence="1">The sequence shown here is derived from an EMBL/GenBank/DDBJ whole genome shotgun (WGS) entry which is preliminary data.</text>
</comment>
<dbReference type="VEuPathDB" id="FungiDB:EMCG_00297"/>
<dbReference type="Proteomes" id="UP000034164">
    <property type="component" value="Unassembled WGS sequence"/>
</dbReference>
<sequence>MDSPLKAHSDIAHDFNDKIPSSPKTREDWHEWLREIVDDINAAADRIHCPHCENNITKGCFLDGHFDWCLIHQCTASYKEDGKKCLDDDADGTNCSIEYGGKPSSVPPGVNSASKFFADYSAEYMKDERAQKSIGMGSA</sequence>
<dbReference type="AlphaFoldDB" id="A0A0G2J1L0"/>
<name>A0A0G2J1L0_9EURO</name>
<evidence type="ECO:0000313" key="2">
    <source>
        <dbReference type="Proteomes" id="UP000034164"/>
    </source>
</evidence>
<evidence type="ECO:0000313" key="1">
    <source>
        <dbReference type="EMBL" id="KKZ63314.1"/>
    </source>
</evidence>
<organism evidence="1 2">
    <name type="scientific">[Emmonsia] crescens</name>
    <dbReference type="NCBI Taxonomy" id="73230"/>
    <lineage>
        <taxon>Eukaryota</taxon>
        <taxon>Fungi</taxon>
        <taxon>Dikarya</taxon>
        <taxon>Ascomycota</taxon>
        <taxon>Pezizomycotina</taxon>
        <taxon>Eurotiomycetes</taxon>
        <taxon>Eurotiomycetidae</taxon>
        <taxon>Onygenales</taxon>
        <taxon>Ajellomycetaceae</taxon>
        <taxon>Emergomyces</taxon>
    </lineage>
</organism>
<accession>A0A0G2J1L0</accession>
<gene>
    <name evidence="1" type="ORF">EMCG_00297</name>
</gene>
<dbReference type="OrthoDB" id="10539372at2759"/>
<protein>
    <submittedName>
        <fullName evidence="1">Uncharacterized protein</fullName>
    </submittedName>
</protein>
<proteinExistence type="predicted"/>
<reference evidence="2" key="1">
    <citation type="journal article" date="2015" name="PLoS Genet.">
        <title>The dynamic genome and transcriptome of the human fungal pathogen Blastomyces and close relative Emmonsia.</title>
        <authorList>
            <person name="Munoz J.F."/>
            <person name="Gauthier G.M."/>
            <person name="Desjardins C.A."/>
            <person name="Gallo J.E."/>
            <person name="Holder J."/>
            <person name="Sullivan T.D."/>
            <person name="Marty A.J."/>
            <person name="Carmen J.C."/>
            <person name="Chen Z."/>
            <person name="Ding L."/>
            <person name="Gujja S."/>
            <person name="Magrini V."/>
            <person name="Misas E."/>
            <person name="Mitreva M."/>
            <person name="Priest M."/>
            <person name="Saif S."/>
            <person name="Whiston E.A."/>
            <person name="Young S."/>
            <person name="Zeng Q."/>
            <person name="Goldman W.E."/>
            <person name="Mardis E.R."/>
            <person name="Taylor J.W."/>
            <person name="McEwen J.G."/>
            <person name="Clay O.K."/>
            <person name="Klein B.S."/>
            <person name="Cuomo C.A."/>
        </authorList>
    </citation>
    <scope>NUCLEOTIDE SEQUENCE [LARGE SCALE GENOMIC DNA]</scope>
    <source>
        <strain evidence="2">UAMH 3008</strain>
    </source>
</reference>
<dbReference type="EMBL" id="LCZI01000992">
    <property type="protein sequence ID" value="KKZ63314.1"/>
    <property type="molecule type" value="Genomic_DNA"/>
</dbReference>